<dbReference type="AlphaFoldDB" id="A0A098PXW2"/>
<reference evidence="1 2" key="1">
    <citation type="submission" date="2014-09" db="EMBL/GenBank/DDBJ databases">
        <title>A draft genome sequence for Xanthomonas axonopodis pv. vasculorum NCPPB 900.</title>
        <authorList>
            <person name="Harrison J."/>
            <person name="Studholme D.J."/>
        </authorList>
    </citation>
    <scope>NUCLEOTIDE SEQUENCE [LARGE SCALE GENOMIC DNA]</scope>
    <source>
        <strain evidence="1 2">NCPPB 900</strain>
    </source>
</reference>
<evidence type="ECO:0000313" key="2">
    <source>
        <dbReference type="Proteomes" id="UP000028012"/>
    </source>
</evidence>
<protein>
    <submittedName>
        <fullName evidence="1">Uncharacterized protein</fullName>
    </submittedName>
</protein>
<evidence type="ECO:0000313" key="1">
    <source>
        <dbReference type="EMBL" id="KGE51428.1"/>
    </source>
</evidence>
<dbReference type="Proteomes" id="UP000028012">
    <property type="component" value="Unassembled WGS sequence"/>
</dbReference>
<gene>
    <name evidence="1" type="ORF">GW15_0214710</name>
</gene>
<dbReference type="EMBL" id="JPHD02000102">
    <property type="protein sequence ID" value="KGE51428.1"/>
    <property type="molecule type" value="Genomic_DNA"/>
</dbReference>
<dbReference type="HOGENOM" id="CLU_2811384_0_0_6"/>
<sequence length="67" mass="7739">MQQCRKPVFVEAFIAQAAVKRFDIGVLIWLARLDQPSLHATRMRPGHHRLAAKFLLISTIFQHSRSQ</sequence>
<comment type="caution">
    <text evidence="1">The sequence shown here is derived from an EMBL/GenBank/DDBJ whole genome shotgun (WGS) entry which is preliminary data.</text>
</comment>
<proteinExistence type="predicted"/>
<organism evidence="1 2">
    <name type="scientific">Xanthomonas axonopodis pv. vasculorum</name>
    <dbReference type="NCBI Taxonomy" id="325777"/>
    <lineage>
        <taxon>Bacteria</taxon>
        <taxon>Pseudomonadati</taxon>
        <taxon>Pseudomonadota</taxon>
        <taxon>Gammaproteobacteria</taxon>
        <taxon>Lysobacterales</taxon>
        <taxon>Lysobacteraceae</taxon>
        <taxon>Xanthomonas</taxon>
    </lineage>
</organism>
<name>A0A098PXW2_9XANT</name>
<accession>A0A098PXW2</accession>